<dbReference type="OrthoDB" id="9813552at2"/>
<accession>A0A1M7JZ57</accession>
<evidence type="ECO:0000259" key="2">
    <source>
        <dbReference type="PROSITE" id="PS51372"/>
    </source>
</evidence>
<evidence type="ECO:0000313" key="3">
    <source>
        <dbReference type="EMBL" id="SHM57817.1"/>
    </source>
</evidence>
<dbReference type="SMART" id="SM01061">
    <property type="entry name" value="CAT_RBD"/>
    <property type="match status" value="1"/>
</dbReference>
<dbReference type="STRING" id="1120996.SAMN02746066_02477"/>
<dbReference type="GO" id="GO:0006355">
    <property type="term" value="P:regulation of DNA-templated transcription"/>
    <property type="evidence" value="ECO:0007669"/>
    <property type="project" value="InterPro"/>
</dbReference>
<dbReference type="AlphaFoldDB" id="A0A1M7JZ57"/>
<dbReference type="Gene3D" id="2.30.24.10">
    <property type="entry name" value="CAT RNA-binding domain"/>
    <property type="match status" value="1"/>
</dbReference>
<dbReference type="EMBL" id="FRCP01000012">
    <property type="protein sequence ID" value="SHM57817.1"/>
    <property type="molecule type" value="Genomic_DNA"/>
</dbReference>
<evidence type="ECO:0000256" key="1">
    <source>
        <dbReference type="ARBA" id="ARBA00022737"/>
    </source>
</evidence>
<keyword evidence="1" id="KW-0677">Repeat</keyword>
<dbReference type="SUPFAM" id="SSF50151">
    <property type="entry name" value="SacY-like RNA-binding domain"/>
    <property type="match status" value="1"/>
</dbReference>
<dbReference type="PANTHER" id="PTHR30185">
    <property type="entry name" value="CRYPTIC BETA-GLUCOSIDE BGL OPERON ANTITERMINATOR"/>
    <property type="match status" value="1"/>
</dbReference>
<sequence length="277" mass="32085">MKVVKVINNNLVRTYDENGNEVLAMGCGLGFKKSSGDEIDSSLIEKLYTCNDKANTNQLVKILEKIPFEHIQVTNEIINFARASLGKKLNDNIFISLTDHLNFAIDRHKNGIAIRNALLWEIKKFYNHEYLIGKEALDIINRRLGIQLPEDEAGFIALHLVNASMDEISMQKATDMAKMIQQIINIVKYHFNMELDEYSIHYERFITHVKFFAQRVLSGTIIKDQDEQFLAVLKQQCKDEYACTRKVKEFIKQEYGCDLTEDEMIYLTVHIKRITSK</sequence>
<dbReference type="InterPro" id="IPR011608">
    <property type="entry name" value="PRD"/>
</dbReference>
<dbReference type="PANTHER" id="PTHR30185:SF15">
    <property type="entry name" value="CRYPTIC BETA-GLUCOSIDE BGL OPERON ANTITERMINATOR"/>
    <property type="match status" value="1"/>
</dbReference>
<dbReference type="InterPro" id="IPR050661">
    <property type="entry name" value="BglG_antiterminators"/>
</dbReference>
<dbReference type="InterPro" id="IPR036650">
    <property type="entry name" value="CAT_RNA-bd_dom_sf"/>
</dbReference>
<dbReference type="RefSeq" id="WP_073288260.1">
    <property type="nucleotide sequence ID" value="NZ_FRCP01000012.1"/>
</dbReference>
<proteinExistence type="predicted"/>
<feature type="domain" description="PRD" evidence="2">
    <location>
        <begin position="171"/>
        <end position="277"/>
    </location>
</feature>
<dbReference type="InterPro" id="IPR004341">
    <property type="entry name" value="CAT_RNA-bd_dom"/>
</dbReference>
<protein>
    <submittedName>
        <fullName evidence="3">Transcriptional antiterminator, BglG family</fullName>
    </submittedName>
</protein>
<feature type="domain" description="PRD" evidence="2">
    <location>
        <begin position="65"/>
        <end position="170"/>
    </location>
</feature>
<dbReference type="Gene3D" id="1.10.1790.10">
    <property type="entry name" value="PRD domain"/>
    <property type="match status" value="2"/>
</dbReference>
<gene>
    <name evidence="3" type="ORF">SAMN02746066_02477</name>
</gene>
<dbReference type="GO" id="GO:0003723">
    <property type="term" value="F:RNA binding"/>
    <property type="evidence" value="ECO:0007669"/>
    <property type="project" value="InterPro"/>
</dbReference>
<organism evidence="3 4">
    <name type="scientific">Anaerosporobacter mobilis DSM 15930</name>
    <dbReference type="NCBI Taxonomy" id="1120996"/>
    <lineage>
        <taxon>Bacteria</taxon>
        <taxon>Bacillati</taxon>
        <taxon>Bacillota</taxon>
        <taxon>Clostridia</taxon>
        <taxon>Lachnospirales</taxon>
        <taxon>Lachnospiraceae</taxon>
        <taxon>Anaerosporobacter</taxon>
    </lineage>
</organism>
<dbReference type="SUPFAM" id="SSF63520">
    <property type="entry name" value="PTS-regulatory domain, PRD"/>
    <property type="match status" value="2"/>
</dbReference>
<dbReference type="Pfam" id="PF03123">
    <property type="entry name" value="CAT_RBD"/>
    <property type="match status" value="1"/>
</dbReference>
<keyword evidence="4" id="KW-1185">Reference proteome</keyword>
<dbReference type="Pfam" id="PF00874">
    <property type="entry name" value="PRD"/>
    <property type="match status" value="2"/>
</dbReference>
<dbReference type="InterPro" id="IPR036634">
    <property type="entry name" value="PRD_sf"/>
</dbReference>
<dbReference type="Proteomes" id="UP000184038">
    <property type="component" value="Unassembled WGS sequence"/>
</dbReference>
<reference evidence="3 4" key="1">
    <citation type="submission" date="2016-11" db="EMBL/GenBank/DDBJ databases">
        <authorList>
            <person name="Jaros S."/>
            <person name="Januszkiewicz K."/>
            <person name="Wedrychowicz H."/>
        </authorList>
    </citation>
    <scope>NUCLEOTIDE SEQUENCE [LARGE SCALE GENOMIC DNA]</scope>
    <source>
        <strain evidence="3 4">DSM 15930</strain>
    </source>
</reference>
<dbReference type="PROSITE" id="PS51372">
    <property type="entry name" value="PRD_2"/>
    <property type="match status" value="2"/>
</dbReference>
<evidence type="ECO:0000313" key="4">
    <source>
        <dbReference type="Proteomes" id="UP000184038"/>
    </source>
</evidence>
<name>A0A1M7JZ57_9FIRM</name>
<dbReference type="NCBIfam" id="NF046042">
    <property type="entry name" value="LicT"/>
    <property type="match status" value="1"/>
</dbReference>